<feature type="transmembrane region" description="Helical" evidence="6">
    <location>
        <begin position="206"/>
        <end position="226"/>
    </location>
</feature>
<evidence type="ECO:0000256" key="6">
    <source>
        <dbReference type="SAM" id="Phobius"/>
    </source>
</evidence>
<dbReference type="PANTHER" id="PTHR41386">
    <property type="entry name" value="INTEGRAL MEMBRANE PROTEIN-RELATED"/>
    <property type="match status" value="1"/>
</dbReference>
<evidence type="ECO:0000313" key="8">
    <source>
        <dbReference type="Proteomes" id="UP001287059"/>
    </source>
</evidence>
<feature type="transmembrane region" description="Helical" evidence="6">
    <location>
        <begin position="175"/>
        <end position="194"/>
    </location>
</feature>
<keyword evidence="4 6" id="KW-0472">Membrane</keyword>
<evidence type="ECO:0000256" key="1">
    <source>
        <dbReference type="ARBA" id="ARBA00004651"/>
    </source>
</evidence>
<feature type="compositionally biased region" description="Basic residues" evidence="5">
    <location>
        <begin position="288"/>
        <end position="301"/>
    </location>
</feature>
<dbReference type="RefSeq" id="WP_320288838.1">
    <property type="nucleotide sequence ID" value="NZ_JAVIIW010000022.1"/>
</dbReference>
<evidence type="ECO:0000256" key="2">
    <source>
        <dbReference type="ARBA" id="ARBA00022692"/>
    </source>
</evidence>
<keyword evidence="3 6" id="KW-1133">Transmembrane helix</keyword>
<reference evidence="7 8" key="1">
    <citation type="submission" date="2023-08" db="EMBL/GenBank/DDBJ databases">
        <title>Implementing the SeqCode for naming new Mesorhizobium species isolated from Vachellia karroo root nodules.</title>
        <authorList>
            <person name="Van Lill M."/>
        </authorList>
    </citation>
    <scope>NUCLEOTIDE SEQUENCE [LARGE SCALE GENOMIC DNA]</scope>
    <source>
        <strain evidence="7 8">VK24D</strain>
    </source>
</reference>
<sequence>MASDPKASAQNQADNENESGGEYLEAATVPEDQHEAADEILEAPEVPDSEPHVPGAARVKPKKKPSAISGRKFRKRDLVRIDDLRPSLADRIRSDHPDLPRGARISRQELSRYRMRYMEELLQQEHGEFSELDRQVVESIARQDTISENSEEEFEEHRSFADRVSDTMAEFGGSWWFLISFAAVLLIWIGLNLAEGATSAFDPYPFILLNLMLSCIAAIQAPVIMMSQKRQEAKDRLRSFNDYRVNLKAELEVRHLHEKLDYLISRQWQRLAEMQQMQLDAMHELTAKKQKHTARGVRRRAAKSEAAKGSVAE</sequence>
<proteinExistence type="predicted"/>
<feature type="region of interest" description="Disordered" evidence="5">
    <location>
        <begin position="1"/>
        <end position="72"/>
    </location>
</feature>
<dbReference type="EMBL" id="JAVIIW010000022">
    <property type="protein sequence ID" value="MDX8480515.1"/>
    <property type="molecule type" value="Genomic_DNA"/>
</dbReference>
<comment type="caution">
    <text evidence="7">The sequence shown here is derived from an EMBL/GenBank/DDBJ whole genome shotgun (WGS) entry which is preliminary data.</text>
</comment>
<protein>
    <submittedName>
        <fullName evidence="7">DUF1003 domain-containing protein</fullName>
    </submittedName>
</protein>
<keyword evidence="2 6" id="KW-0812">Transmembrane</keyword>
<dbReference type="Proteomes" id="UP001287059">
    <property type="component" value="Unassembled WGS sequence"/>
</dbReference>
<evidence type="ECO:0000256" key="5">
    <source>
        <dbReference type="SAM" id="MobiDB-lite"/>
    </source>
</evidence>
<gene>
    <name evidence="7" type="ORF">RFN28_18905</name>
</gene>
<accession>A0ABU4Y343</accession>
<feature type="compositionally biased region" description="Acidic residues" evidence="5">
    <location>
        <begin position="38"/>
        <end position="48"/>
    </location>
</feature>
<keyword evidence="8" id="KW-1185">Reference proteome</keyword>
<comment type="subcellular location">
    <subcellularLocation>
        <location evidence="1">Cell membrane</location>
        <topology evidence="1">Multi-pass membrane protein</topology>
    </subcellularLocation>
</comment>
<dbReference type="PANTHER" id="PTHR41386:SF1">
    <property type="entry name" value="MEMBRANE PROTEIN"/>
    <property type="match status" value="1"/>
</dbReference>
<feature type="region of interest" description="Disordered" evidence="5">
    <location>
        <begin position="288"/>
        <end position="313"/>
    </location>
</feature>
<evidence type="ECO:0000256" key="3">
    <source>
        <dbReference type="ARBA" id="ARBA00022989"/>
    </source>
</evidence>
<evidence type="ECO:0000256" key="4">
    <source>
        <dbReference type="ARBA" id="ARBA00023136"/>
    </source>
</evidence>
<dbReference type="InterPro" id="IPR036640">
    <property type="entry name" value="ABC1_TM_sf"/>
</dbReference>
<dbReference type="SUPFAM" id="SSF90123">
    <property type="entry name" value="ABC transporter transmembrane region"/>
    <property type="match status" value="1"/>
</dbReference>
<name>A0ABU4Y343_9HYPH</name>
<evidence type="ECO:0000313" key="7">
    <source>
        <dbReference type="EMBL" id="MDX8480515.1"/>
    </source>
</evidence>
<dbReference type="Pfam" id="PF06210">
    <property type="entry name" value="DUF1003"/>
    <property type="match status" value="1"/>
</dbReference>
<feature type="compositionally biased region" description="Basic residues" evidence="5">
    <location>
        <begin position="59"/>
        <end position="72"/>
    </location>
</feature>
<organism evidence="7 8">
    <name type="scientific">Mesorhizobium album</name>
    <dbReference type="NCBI Taxonomy" id="3072314"/>
    <lineage>
        <taxon>Bacteria</taxon>
        <taxon>Pseudomonadati</taxon>
        <taxon>Pseudomonadota</taxon>
        <taxon>Alphaproteobacteria</taxon>
        <taxon>Hyphomicrobiales</taxon>
        <taxon>Phyllobacteriaceae</taxon>
        <taxon>Mesorhizobium</taxon>
    </lineage>
</organism>
<dbReference type="InterPro" id="IPR010406">
    <property type="entry name" value="DUF1003"/>
</dbReference>